<evidence type="ECO:0000256" key="1">
    <source>
        <dbReference type="SAM" id="Phobius"/>
    </source>
</evidence>
<organism evidence="2 3">
    <name type="scientific">Fusobacterium canifelinum</name>
    <dbReference type="NCBI Taxonomy" id="285729"/>
    <lineage>
        <taxon>Bacteria</taxon>
        <taxon>Fusobacteriati</taxon>
        <taxon>Fusobacteriota</taxon>
        <taxon>Fusobacteriia</taxon>
        <taxon>Fusobacteriales</taxon>
        <taxon>Fusobacteriaceae</taxon>
        <taxon>Fusobacterium</taxon>
    </lineage>
</organism>
<keyword evidence="1" id="KW-1133">Transmembrane helix</keyword>
<evidence type="ECO:0000313" key="2">
    <source>
        <dbReference type="EMBL" id="QQS87411.1"/>
    </source>
</evidence>
<dbReference type="EMBL" id="CP068114">
    <property type="protein sequence ID" value="QQS87411.1"/>
    <property type="molecule type" value="Genomic_DNA"/>
</dbReference>
<dbReference type="InterPro" id="IPR049920">
    <property type="entry name" value="IK1_05631-like"/>
</dbReference>
<dbReference type="Proteomes" id="UP000595375">
    <property type="component" value="Chromosome"/>
</dbReference>
<reference evidence="2 3" key="1">
    <citation type="submission" date="2021-01" db="EMBL/GenBank/DDBJ databases">
        <title>FDA dAtabase for Regulatory Grade micrObial Sequences (FDA-ARGOS): Supporting development and validation of Infectious Disease Dx tests.</title>
        <authorList>
            <person name="Sproer C."/>
            <person name="Gronow S."/>
            <person name="Severitt S."/>
            <person name="Schroder I."/>
            <person name="Tallon L."/>
            <person name="Sadzewicz L."/>
            <person name="Zhao X."/>
            <person name="Boylan J."/>
            <person name="Ott S."/>
            <person name="Bowen H."/>
            <person name="Vavikolanu K."/>
            <person name="Mehta A."/>
            <person name="Aluvathingal J."/>
            <person name="Nadendla S."/>
            <person name="Lowell S."/>
            <person name="Myers T."/>
            <person name="Yan Y."/>
            <person name="Sichtig H."/>
        </authorList>
    </citation>
    <scope>NUCLEOTIDE SEQUENCE [LARGE SCALE GENOMIC DNA]</scope>
    <source>
        <strain evidence="2 3">FDAARGOS_1126</strain>
    </source>
</reference>
<feature type="transmembrane region" description="Helical" evidence="1">
    <location>
        <begin position="175"/>
        <end position="193"/>
    </location>
</feature>
<feature type="transmembrane region" description="Helical" evidence="1">
    <location>
        <begin position="53"/>
        <end position="70"/>
    </location>
</feature>
<feature type="transmembrane region" description="Helical" evidence="1">
    <location>
        <begin position="31"/>
        <end position="47"/>
    </location>
</feature>
<keyword evidence="3" id="KW-1185">Reference proteome</keyword>
<proteinExistence type="predicted"/>
<feature type="transmembrane region" description="Helical" evidence="1">
    <location>
        <begin position="199"/>
        <end position="218"/>
    </location>
</feature>
<name>A0ABX7CD03_9FUSO</name>
<sequence>MLDVKNKQNSLEILDLLFLQRIYCEKIEKKTILVYILTFIIAVLGIIAKNCYYLILINFIFIIACNQVILSRKKEILLMSTVKETIDRKLFNLNFENIYLEFSEGDIKKYLNIEKKKNSKRYKKEICNNGTDEYRGVKDWYLCDDTLENEKEVLSYQKQNVYFTENLSKKFVESLIWIIIIILVIVLLSLKNLTLEILLVYYLYPFATFIILVYNDFLNYRDFKKVLEKLEREFEVMDKKDIEEKDLERIQKLIFLYRQSEYRPPLEFFHRFLSRKLHKFWNK</sequence>
<accession>A0ABX7CD03</accession>
<protein>
    <submittedName>
        <fullName evidence="2">Uncharacterized protein</fullName>
    </submittedName>
</protein>
<dbReference type="RefSeq" id="WP_201626908.1">
    <property type="nucleotide sequence ID" value="NZ_CP068114.1"/>
</dbReference>
<evidence type="ECO:0000313" key="3">
    <source>
        <dbReference type="Proteomes" id="UP000595375"/>
    </source>
</evidence>
<keyword evidence="1" id="KW-0472">Membrane</keyword>
<keyword evidence="1" id="KW-0812">Transmembrane</keyword>
<dbReference type="Pfam" id="PF18159">
    <property type="entry name" value="S_4TM"/>
    <property type="match status" value="1"/>
</dbReference>
<gene>
    <name evidence="2" type="ORF">I6I83_10275</name>
</gene>